<reference evidence="1 2" key="2">
    <citation type="journal article" date="2021" name="Genomics">
        <title>High-quality reference genome for Clonorchis sinensis.</title>
        <authorList>
            <person name="Young N.D."/>
            <person name="Stroehlein A.J."/>
            <person name="Kinkar L."/>
            <person name="Wang T."/>
            <person name="Sohn W.M."/>
            <person name="Chang B.C.H."/>
            <person name="Kaur P."/>
            <person name="Weisz D."/>
            <person name="Dudchenko O."/>
            <person name="Aiden E.L."/>
            <person name="Korhonen P.K."/>
            <person name="Gasser R.B."/>
        </authorList>
    </citation>
    <scope>NUCLEOTIDE SEQUENCE [LARGE SCALE GENOMIC DNA]</scope>
    <source>
        <strain evidence="1">Cs-k2</strain>
    </source>
</reference>
<gene>
    <name evidence="1" type="ORF">CSKR_110339</name>
</gene>
<dbReference type="Proteomes" id="UP000286415">
    <property type="component" value="Unassembled WGS sequence"/>
</dbReference>
<reference evidence="1 2" key="1">
    <citation type="journal article" date="2018" name="Biotechnol. Adv.">
        <title>Improved genomic resources and new bioinformatic workflow for the carcinogenic parasite Clonorchis sinensis: Biotechnological implications.</title>
        <authorList>
            <person name="Wang D."/>
            <person name="Korhonen P.K."/>
            <person name="Gasser R.B."/>
            <person name="Young N.D."/>
        </authorList>
    </citation>
    <scope>NUCLEOTIDE SEQUENCE [LARGE SCALE GENOMIC DNA]</scope>
    <source>
        <strain evidence="1">Cs-k2</strain>
    </source>
</reference>
<keyword evidence="2" id="KW-1185">Reference proteome</keyword>
<dbReference type="EMBL" id="NIRI02000056">
    <property type="protein sequence ID" value="KAG5446300.1"/>
    <property type="molecule type" value="Genomic_DNA"/>
</dbReference>
<accession>A0A8T1MB04</accession>
<evidence type="ECO:0000313" key="1">
    <source>
        <dbReference type="EMBL" id="KAG5446300.1"/>
    </source>
</evidence>
<protein>
    <submittedName>
        <fullName evidence="1">Uncharacterized protein</fullName>
    </submittedName>
</protein>
<proteinExistence type="predicted"/>
<name>A0A8T1MB04_CLOSI</name>
<comment type="caution">
    <text evidence="1">The sequence shown here is derived from an EMBL/GenBank/DDBJ whole genome shotgun (WGS) entry which is preliminary data.</text>
</comment>
<sequence>MGMWLCLYISMPSRQKLQAFKKRTFLQQYSRLVDEVKSCQAFVRQNVSNSSGAICLGEFFPYELSRRGNYKIGQSTFRA</sequence>
<organism evidence="1 2">
    <name type="scientific">Clonorchis sinensis</name>
    <name type="common">Chinese liver fluke</name>
    <dbReference type="NCBI Taxonomy" id="79923"/>
    <lineage>
        <taxon>Eukaryota</taxon>
        <taxon>Metazoa</taxon>
        <taxon>Spiralia</taxon>
        <taxon>Lophotrochozoa</taxon>
        <taxon>Platyhelminthes</taxon>
        <taxon>Trematoda</taxon>
        <taxon>Digenea</taxon>
        <taxon>Opisthorchiida</taxon>
        <taxon>Opisthorchiata</taxon>
        <taxon>Opisthorchiidae</taxon>
        <taxon>Clonorchis</taxon>
    </lineage>
</organism>
<evidence type="ECO:0000313" key="2">
    <source>
        <dbReference type="Proteomes" id="UP000286415"/>
    </source>
</evidence>